<feature type="compositionally biased region" description="Pro residues" evidence="1">
    <location>
        <begin position="792"/>
        <end position="831"/>
    </location>
</feature>
<evidence type="ECO:0000256" key="1">
    <source>
        <dbReference type="SAM" id="MobiDB-lite"/>
    </source>
</evidence>
<feature type="compositionally biased region" description="Low complexity" evidence="1">
    <location>
        <begin position="775"/>
        <end position="791"/>
    </location>
</feature>
<dbReference type="EMBL" id="JAWWNJ010000018">
    <property type="protein sequence ID" value="KAK7037169.1"/>
    <property type="molecule type" value="Genomic_DNA"/>
</dbReference>
<accession>A0AAW0CDX5</accession>
<dbReference type="AlphaFoldDB" id="A0AAW0CDX5"/>
<proteinExistence type="predicted"/>
<feature type="compositionally biased region" description="Acidic residues" evidence="1">
    <location>
        <begin position="755"/>
        <end position="766"/>
    </location>
</feature>
<feature type="region of interest" description="Disordered" evidence="1">
    <location>
        <begin position="746"/>
        <end position="858"/>
    </location>
</feature>
<evidence type="ECO:0000313" key="3">
    <source>
        <dbReference type="Proteomes" id="UP001362999"/>
    </source>
</evidence>
<reference evidence="2 3" key="1">
    <citation type="journal article" date="2024" name="J Genomics">
        <title>Draft genome sequencing and assembly of Favolaschia claudopus CIRM-BRFM 2984 isolated from oak limbs.</title>
        <authorList>
            <person name="Navarro D."/>
            <person name="Drula E."/>
            <person name="Chaduli D."/>
            <person name="Cazenave R."/>
            <person name="Ahrendt S."/>
            <person name="Wang J."/>
            <person name="Lipzen A."/>
            <person name="Daum C."/>
            <person name="Barry K."/>
            <person name="Grigoriev I.V."/>
            <person name="Favel A."/>
            <person name="Rosso M.N."/>
            <person name="Martin F."/>
        </authorList>
    </citation>
    <scope>NUCLEOTIDE SEQUENCE [LARGE SCALE GENOMIC DNA]</scope>
    <source>
        <strain evidence="2 3">CIRM-BRFM 2984</strain>
    </source>
</reference>
<keyword evidence="3" id="KW-1185">Reference proteome</keyword>
<name>A0AAW0CDX5_9AGAR</name>
<comment type="caution">
    <text evidence="2">The sequence shown here is derived from an EMBL/GenBank/DDBJ whole genome shotgun (WGS) entry which is preliminary data.</text>
</comment>
<dbReference type="Proteomes" id="UP001362999">
    <property type="component" value="Unassembled WGS sequence"/>
</dbReference>
<gene>
    <name evidence="2" type="ORF">R3P38DRAFT_2517014</name>
</gene>
<organism evidence="2 3">
    <name type="scientific">Favolaschia claudopus</name>
    <dbReference type="NCBI Taxonomy" id="2862362"/>
    <lineage>
        <taxon>Eukaryota</taxon>
        <taxon>Fungi</taxon>
        <taxon>Dikarya</taxon>
        <taxon>Basidiomycota</taxon>
        <taxon>Agaricomycotina</taxon>
        <taxon>Agaricomycetes</taxon>
        <taxon>Agaricomycetidae</taxon>
        <taxon>Agaricales</taxon>
        <taxon>Marasmiineae</taxon>
        <taxon>Mycenaceae</taxon>
        <taxon>Favolaschia</taxon>
    </lineage>
</organism>
<protein>
    <submittedName>
        <fullName evidence="2">Uncharacterized protein</fullName>
    </submittedName>
</protein>
<evidence type="ECO:0000313" key="2">
    <source>
        <dbReference type="EMBL" id="KAK7037169.1"/>
    </source>
</evidence>
<sequence length="1234" mass="139078">MTRKATFRLFKVEIGTDFIFHEPATEKEVEDFAADDDATLKHWQWDFNPGYLNSAWNAVQIERVVAAAVKDDEKADRYVSKGQIKREFLEIILAEQLERWRGDWKVFQPRWWEAKGRIETKHEAVARGKLMLYMRRMNSKNINAQNRKYLYRRTTLEAVIALKEAENADDLPTWIRLLELLDYLEGEGMSEEEEKPCMIKGQKIKTFKIKLCVWREASVAKYMNIRTEEIGRRPAPKGLPRSLYDSKWLASQSPKQLMELEVSEDVFALFVAATDRPYRLVPLGILTQEEKDTLPVSISSQIASSLPTLTHNLQSTSHFHGIVRNDTGVFLVFNANRNSLLGIPPRPASRSNDVPYTTTWTHTTACYLACTPLFPVYSGALLHALDVSIRSLPMCSQVQGQETRWALTPTLVKKWTDLEKLLISVLDCLSSQASEIKPKPYCPKASSPTLYGYNSSYLDQSELVRAASRSRDAFMPLFASVAMHYVLLDGSPQRDTWRSELMRRVRLQYRLMDSLDEAVELVLQCPAGMIIDTSEGMVQELGWLFSLLLNGEAKIHVPVYFFLGEDSQSAANRASWLESYSFMRHIAAYIQTDVGSLANLPPSPVKMTEYVYIKSTFRRWGVLPNPDYLAAVEPEPQLPPVELYSGQKEGQSYAEFFARREERNAKIIAAASDKDRQKYTSRLEASKKQQCPSSKKGARVFMWEEVNGFWVRKALIRSEVEDEWYEFAPSQRSFDPVKNEWDLCKPLDSKADVPDNGEYDDDDDDYMGGWIDPKSPVGPSALPSAPVSSAPPSNPPSAPPPSNPPSAPPSAPPPSAPPSAPPLSAPPPSAPAPSTAAPSTTVQSTDGNVHEPPPSLQHVDSYYEEHEDGDVYDRMNREIIAFTVKNTLESRFGFVNAPDVTFLPGELARADHAARVLGDKTQTADTLGHAALALVHSVLKTKKLQEMPAHLFDLRDDDAVQEIRKNTGITIEITKRNGVPTHLSTAYLLTPHRESSRMIVVYSAATAMQLIRLQCASWPEIITQLHALGAPFNIALRRCASHGVRPEEYVPDRHDWRRYIILLEKFLLSPRGRLALQAGGVVARLARLIIQDSRLELTAEDVDVETAEEHVKNGETSIFCHRLTGAEEDLILGVYSIKMNQLNHIDPSGHQEKRVSWWPQAGAFFNSELNVGWWTQDCENWFQEILGQFRKGKAELLNNARWGRRIRGYNAALKASKNLDAVHADFLSSPPSLT</sequence>